<organism evidence="3 4">
    <name type="scientific">Belnapia mucosa</name>
    <dbReference type="NCBI Taxonomy" id="2804532"/>
    <lineage>
        <taxon>Bacteria</taxon>
        <taxon>Pseudomonadati</taxon>
        <taxon>Pseudomonadota</taxon>
        <taxon>Alphaproteobacteria</taxon>
        <taxon>Acetobacterales</taxon>
        <taxon>Roseomonadaceae</taxon>
        <taxon>Belnapia</taxon>
    </lineage>
</organism>
<proteinExistence type="predicted"/>
<dbReference type="Proteomes" id="UP000606490">
    <property type="component" value="Unassembled WGS sequence"/>
</dbReference>
<dbReference type="CDD" id="cd08545">
    <property type="entry name" value="YcnI_like"/>
    <property type="match status" value="1"/>
</dbReference>
<evidence type="ECO:0000259" key="2">
    <source>
        <dbReference type="Pfam" id="PF07987"/>
    </source>
</evidence>
<evidence type="ECO:0000256" key="1">
    <source>
        <dbReference type="SAM" id="SignalP"/>
    </source>
</evidence>
<accession>A0ABS1UXM2</accession>
<gene>
    <name evidence="3" type="ORF">JMJ55_02760</name>
</gene>
<dbReference type="InterPro" id="IPR012533">
    <property type="entry name" value="YcnI-copper_dom"/>
</dbReference>
<dbReference type="Pfam" id="PF07987">
    <property type="entry name" value="DUF1775"/>
    <property type="match status" value="1"/>
</dbReference>
<dbReference type="RefSeq" id="WP_202823947.1">
    <property type="nucleotide sequence ID" value="NZ_JAEUXJ010000001.1"/>
</dbReference>
<evidence type="ECO:0000313" key="3">
    <source>
        <dbReference type="EMBL" id="MBL6454228.1"/>
    </source>
</evidence>
<name>A0ABS1UXM2_9PROT</name>
<dbReference type="Gene3D" id="2.60.40.2230">
    <property type="entry name" value="Uncharacterised protein YcnI-like PF07987, DUF1775"/>
    <property type="match status" value="1"/>
</dbReference>
<feature type="signal peptide" evidence="1">
    <location>
        <begin position="1"/>
        <end position="16"/>
    </location>
</feature>
<reference evidence="3 4" key="1">
    <citation type="submission" date="2021-01" db="EMBL/GenBank/DDBJ databases">
        <title>Belnapia mucosa sp. nov. and Belnapia arida sp. nov., isolated from the Tabernas Desert (Almeria, Spain).</title>
        <authorList>
            <person name="Molina-Menor E."/>
            <person name="Vidal-Verdu A."/>
            <person name="Calonge A."/>
            <person name="Satari L."/>
            <person name="Pereto Magraner J."/>
            <person name="Porcar Miralles M."/>
        </authorList>
    </citation>
    <scope>NUCLEOTIDE SEQUENCE [LARGE SCALE GENOMIC DNA]</scope>
    <source>
        <strain evidence="3 4">T6</strain>
    </source>
</reference>
<keyword evidence="1" id="KW-0732">Signal</keyword>
<keyword evidence="4" id="KW-1185">Reference proteome</keyword>
<dbReference type="InterPro" id="IPR038507">
    <property type="entry name" value="YcnI-like_sf"/>
</dbReference>
<feature type="domain" description="YncI copper-binding" evidence="2">
    <location>
        <begin position="22"/>
        <end position="158"/>
    </location>
</feature>
<sequence length="165" mass="17289">MRPVLIAALLAGSVLAAPARAHVTIDPQEAPAGGYVRAALRVPHGCPDPGTSRILVRLPEGVLSASPMPKPGWRLSITRGPAPAPGRDGRVTEIAWEGGPLPEDQYEEFVLMLHVAGRPGETLALPVLQGCAGGFAVDWAELPAPGRSLERPAPLLRLVPGRGHH</sequence>
<evidence type="ECO:0000313" key="4">
    <source>
        <dbReference type="Proteomes" id="UP000606490"/>
    </source>
</evidence>
<protein>
    <submittedName>
        <fullName evidence="3">YcnI family protein</fullName>
    </submittedName>
</protein>
<feature type="chain" id="PRO_5045598471" evidence="1">
    <location>
        <begin position="17"/>
        <end position="165"/>
    </location>
</feature>
<comment type="caution">
    <text evidence="3">The sequence shown here is derived from an EMBL/GenBank/DDBJ whole genome shotgun (WGS) entry which is preliminary data.</text>
</comment>
<dbReference type="EMBL" id="JAEUXJ010000001">
    <property type="protein sequence ID" value="MBL6454228.1"/>
    <property type="molecule type" value="Genomic_DNA"/>
</dbReference>